<evidence type="ECO:0000256" key="2">
    <source>
        <dbReference type="SAM" id="Phobius"/>
    </source>
</evidence>
<comment type="caution">
    <text evidence="4">The sequence shown here is derived from an EMBL/GenBank/DDBJ whole genome shotgun (WGS) entry which is preliminary data.</text>
</comment>
<reference evidence="5" key="1">
    <citation type="submission" date="2017-06" db="EMBL/GenBank/DDBJ databases">
        <title>Herbaspirillum phytohormonus sp. nov., isolated from the root nodule of Robinia pseudoacacia in lead-zinc mine.</title>
        <authorList>
            <person name="Fan M."/>
            <person name="Lin Y."/>
        </authorList>
    </citation>
    <scope>NUCLEOTIDE SEQUENCE [LARGE SCALE GENOMIC DNA]</scope>
    <source>
        <strain evidence="5">SC-089</strain>
    </source>
</reference>
<dbReference type="InterPro" id="IPR045584">
    <property type="entry name" value="Pilin-like"/>
</dbReference>
<dbReference type="PROSITE" id="PS00409">
    <property type="entry name" value="PROKAR_NTER_METHYL"/>
    <property type="match status" value="1"/>
</dbReference>
<feature type="domain" description="Type 4 secretion system PilS N-terminal" evidence="3">
    <location>
        <begin position="133"/>
        <end position="212"/>
    </location>
</feature>
<accession>A0A225MXD2</accession>
<dbReference type="SUPFAM" id="SSF54523">
    <property type="entry name" value="Pili subunits"/>
    <property type="match status" value="1"/>
</dbReference>
<dbReference type="Pfam" id="PF07963">
    <property type="entry name" value="N_methyl"/>
    <property type="match status" value="1"/>
</dbReference>
<evidence type="ECO:0000313" key="4">
    <source>
        <dbReference type="EMBL" id="OWT65885.1"/>
    </source>
</evidence>
<dbReference type="NCBIfam" id="TIGR02532">
    <property type="entry name" value="IV_pilin_GFxxxE"/>
    <property type="match status" value="1"/>
</dbReference>
<dbReference type="InterPro" id="IPR012902">
    <property type="entry name" value="N_methyl_site"/>
</dbReference>
<dbReference type="OrthoDB" id="8683788at2"/>
<evidence type="ECO:0000313" key="5">
    <source>
        <dbReference type="Proteomes" id="UP000214603"/>
    </source>
</evidence>
<keyword evidence="2" id="KW-0812">Transmembrane</keyword>
<sequence length="214" mass="21901">MRPQARGSAAGATDTGVARRRGCGHGRVARHGYRGQRGFSLVEVSIVTAIVLLLAIIGIPAIGSYVVENKVPRVGEELARFIAQARVNAAPGTALPYESIQTSNLASLLRDSGVLSISGADANVKVMHGLGSDGEVTVEPVEAGAAFSLTLTNVNHAACPGIASVMQRVSEDMSIAAGGQAAVTIKDDTVAYSAMAAQSHCAKGDVNTFVFVAG</sequence>
<evidence type="ECO:0000256" key="1">
    <source>
        <dbReference type="SAM" id="MobiDB-lite"/>
    </source>
</evidence>
<keyword evidence="2" id="KW-0472">Membrane</keyword>
<feature type="transmembrane region" description="Helical" evidence="2">
    <location>
        <begin position="39"/>
        <end position="63"/>
    </location>
</feature>
<feature type="region of interest" description="Disordered" evidence="1">
    <location>
        <begin position="1"/>
        <end position="21"/>
    </location>
</feature>
<organism evidence="4 5">
    <name type="scientific">Candidimonas nitroreducens</name>
    <dbReference type="NCBI Taxonomy" id="683354"/>
    <lineage>
        <taxon>Bacteria</taxon>
        <taxon>Pseudomonadati</taxon>
        <taxon>Pseudomonadota</taxon>
        <taxon>Betaproteobacteria</taxon>
        <taxon>Burkholderiales</taxon>
        <taxon>Alcaligenaceae</taxon>
        <taxon>Candidimonas</taxon>
    </lineage>
</organism>
<keyword evidence="2" id="KW-1133">Transmembrane helix</keyword>
<dbReference type="AlphaFoldDB" id="A0A225MXD2"/>
<name>A0A225MXD2_9BURK</name>
<protein>
    <submittedName>
        <fullName evidence="4">Prepilin-type cleavage/methylation domain-containing protein</fullName>
    </submittedName>
</protein>
<proteinExistence type="predicted"/>
<dbReference type="EMBL" id="NJIH01000002">
    <property type="protein sequence ID" value="OWT65885.1"/>
    <property type="molecule type" value="Genomic_DNA"/>
</dbReference>
<dbReference type="Gene3D" id="3.30.1690.10">
    <property type="entry name" value="TcpA-like pilin"/>
    <property type="match status" value="1"/>
</dbReference>
<keyword evidence="5" id="KW-1185">Reference proteome</keyword>
<evidence type="ECO:0000259" key="3">
    <source>
        <dbReference type="Pfam" id="PF08805"/>
    </source>
</evidence>
<dbReference type="Pfam" id="PF08805">
    <property type="entry name" value="PilS"/>
    <property type="match status" value="1"/>
</dbReference>
<dbReference type="InterPro" id="IPR014911">
    <property type="entry name" value="PilS_N"/>
</dbReference>
<gene>
    <name evidence="4" type="ORF">CEY11_03060</name>
</gene>
<dbReference type="Proteomes" id="UP000214603">
    <property type="component" value="Unassembled WGS sequence"/>
</dbReference>